<evidence type="ECO:0000256" key="4">
    <source>
        <dbReference type="ARBA" id="ARBA00010473"/>
    </source>
</evidence>
<evidence type="ECO:0000256" key="5">
    <source>
        <dbReference type="ARBA" id="ARBA00022459"/>
    </source>
</evidence>
<keyword evidence="5" id="KW-0415">Karyogamy</keyword>
<evidence type="ECO:0000256" key="9">
    <source>
        <dbReference type="ARBA" id="ARBA00022989"/>
    </source>
</evidence>
<proteinExistence type="inferred from homology"/>
<evidence type="ECO:0000256" key="1">
    <source>
        <dbReference type="ARBA" id="ARBA00003389"/>
    </source>
</evidence>
<sequence length="437" mass="48427">MHLDSSSYTTSRGVNHEPQISNMYTVAFRELQELESEPLCHRIAARLLVNNCHLLDGQDEATIHMDSERAARDFVDSYAASLAICDLERGSFVIPLSCSKFREPALTALPVSNKPQLHVSTPEIDSCLEGLAQSDSAWNTWVSYRHKTLRFCEAARADNENAQNIHVYQRITKILEQLTTQIEADMEARLHSLHRAFHETAGSMGILATQIDKLRTDLGMVDEIIHGQLHRTAKEASKIFEGGLENARGLQQLLAVLLRATTDATAEVAASHKSAIQIVTQNANHEMEVLTSALSAAVSYSLVLHNQMEATRVKTEDLFQHQATLEAGMEKLESLADNLLVQFDSHEGRLEQAQQKATRILDTLDTAAESAAVFRNSIFGGFGMSGLWPYVLFPVASLMMGSYGLEPSIGRNIWLVGIGMCEDFQKVLFLTTTQESL</sequence>
<dbReference type="GO" id="GO:0031965">
    <property type="term" value="C:nuclear membrane"/>
    <property type="evidence" value="ECO:0007669"/>
    <property type="project" value="UniProtKB-SubCell"/>
</dbReference>
<feature type="coiled-coil region" evidence="13">
    <location>
        <begin position="329"/>
        <end position="370"/>
    </location>
</feature>
<gene>
    <name evidence="14" type="ORF">EDB81DRAFT_644198</name>
</gene>
<name>A0A9P9FGL9_9HYPO</name>
<evidence type="ECO:0000313" key="15">
    <source>
        <dbReference type="Proteomes" id="UP000738349"/>
    </source>
</evidence>
<evidence type="ECO:0000256" key="11">
    <source>
        <dbReference type="ARBA" id="ARBA00023180"/>
    </source>
</evidence>
<keyword evidence="15" id="KW-1185">Reference proteome</keyword>
<keyword evidence="11" id="KW-0325">Glycoprotein</keyword>
<organism evidence="14 15">
    <name type="scientific">Dactylonectria macrodidyma</name>
    <dbReference type="NCBI Taxonomy" id="307937"/>
    <lineage>
        <taxon>Eukaryota</taxon>
        <taxon>Fungi</taxon>
        <taxon>Dikarya</taxon>
        <taxon>Ascomycota</taxon>
        <taxon>Pezizomycotina</taxon>
        <taxon>Sordariomycetes</taxon>
        <taxon>Hypocreomycetidae</taxon>
        <taxon>Hypocreales</taxon>
        <taxon>Nectriaceae</taxon>
        <taxon>Dactylonectria</taxon>
    </lineage>
</organism>
<evidence type="ECO:0000256" key="7">
    <source>
        <dbReference type="ARBA" id="ARBA00022729"/>
    </source>
</evidence>
<dbReference type="EMBL" id="JAGMUV010000004">
    <property type="protein sequence ID" value="KAH7161431.1"/>
    <property type="molecule type" value="Genomic_DNA"/>
</dbReference>
<dbReference type="Proteomes" id="UP000738349">
    <property type="component" value="Unassembled WGS sequence"/>
</dbReference>
<protein>
    <recommendedName>
        <fullName evidence="16">Nuclear membrane fusion protein Kar5</fullName>
    </recommendedName>
</protein>
<comment type="subcellular location">
    <subcellularLocation>
        <location evidence="3">Endoplasmic reticulum membrane</location>
    </subcellularLocation>
    <subcellularLocation>
        <location evidence="2">Nucleus membrane</location>
    </subcellularLocation>
</comment>
<keyword evidence="12" id="KW-0539">Nucleus</keyword>
<dbReference type="InterPro" id="IPR007292">
    <property type="entry name" value="Nuclear_fusion_Kar5"/>
</dbReference>
<dbReference type="GO" id="GO:0000742">
    <property type="term" value="P:karyogamy involved in conjugation with cellular fusion"/>
    <property type="evidence" value="ECO:0007669"/>
    <property type="project" value="InterPro"/>
</dbReference>
<keyword evidence="8" id="KW-0256">Endoplasmic reticulum</keyword>
<evidence type="ECO:0008006" key="16">
    <source>
        <dbReference type="Google" id="ProtNLM"/>
    </source>
</evidence>
<comment type="caution">
    <text evidence="14">The sequence shown here is derived from an EMBL/GenBank/DDBJ whole genome shotgun (WGS) entry which is preliminary data.</text>
</comment>
<accession>A0A9P9FGL9</accession>
<dbReference type="AlphaFoldDB" id="A0A9P9FGL9"/>
<keyword evidence="10" id="KW-0472">Membrane</keyword>
<keyword evidence="13" id="KW-0175">Coiled coil</keyword>
<evidence type="ECO:0000256" key="12">
    <source>
        <dbReference type="ARBA" id="ARBA00023242"/>
    </source>
</evidence>
<comment type="similarity">
    <text evidence="4">Belongs to the KAR5 family.</text>
</comment>
<evidence type="ECO:0000256" key="2">
    <source>
        <dbReference type="ARBA" id="ARBA00004126"/>
    </source>
</evidence>
<comment type="function">
    <text evidence="1">Required for nuclear membrane fusion during karyogamy.</text>
</comment>
<evidence type="ECO:0000313" key="14">
    <source>
        <dbReference type="EMBL" id="KAH7161431.1"/>
    </source>
</evidence>
<dbReference type="GO" id="GO:0005789">
    <property type="term" value="C:endoplasmic reticulum membrane"/>
    <property type="evidence" value="ECO:0007669"/>
    <property type="project" value="UniProtKB-SubCell"/>
</dbReference>
<dbReference type="PANTHER" id="PTHR28012">
    <property type="entry name" value="NUCLEAR FUSION PROTEIN KAR5"/>
    <property type="match status" value="1"/>
</dbReference>
<keyword evidence="6" id="KW-0812">Transmembrane</keyword>
<keyword evidence="7" id="KW-0732">Signal</keyword>
<dbReference type="PANTHER" id="PTHR28012:SF1">
    <property type="entry name" value="NUCLEAR FUSION PROTEIN KAR5"/>
    <property type="match status" value="1"/>
</dbReference>
<evidence type="ECO:0000256" key="13">
    <source>
        <dbReference type="SAM" id="Coils"/>
    </source>
</evidence>
<dbReference type="OrthoDB" id="5311848at2759"/>
<evidence type="ECO:0000256" key="6">
    <source>
        <dbReference type="ARBA" id="ARBA00022692"/>
    </source>
</evidence>
<reference evidence="14" key="1">
    <citation type="journal article" date="2021" name="Nat. Commun.">
        <title>Genetic determinants of endophytism in the Arabidopsis root mycobiome.</title>
        <authorList>
            <person name="Mesny F."/>
            <person name="Miyauchi S."/>
            <person name="Thiergart T."/>
            <person name="Pickel B."/>
            <person name="Atanasova L."/>
            <person name="Karlsson M."/>
            <person name="Huettel B."/>
            <person name="Barry K.W."/>
            <person name="Haridas S."/>
            <person name="Chen C."/>
            <person name="Bauer D."/>
            <person name="Andreopoulos W."/>
            <person name="Pangilinan J."/>
            <person name="LaButti K."/>
            <person name="Riley R."/>
            <person name="Lipzen A."/>
            <person name="Clum A."/>
            <person name="Drula E."/>
            <person name="Henrissat B."/>
            <person name="Kohler A."/>
            <person name="Grigoriev I.V."/>
            <person name="Martin F.M."/>
            <person name="Hacquard S."/>
        </authorList>
    </citation>
    <scope>NUCLEOTIDE SEQUENCE</scope>
    <source>
        <strain evidence="14">MPI-CAGE-AT-0147</strain>
    </source>
</reference>
<keyword evidence="9" id="KW-1133">Transmembrane helix</keyword>
<evidence type="ECO:0000256" key="3">
    <source>
        <dbReference type="ARBA" id="ARBA00004586"/>
    </source>
</evidence>
<dbReference type="GO" id="GO:0048288">
    <property type="term" value="P:nuclear membrane fusion involved in karyogamy"/>
    <property type="evidence" value="ECO:0007669"/>
    <property type="project" value="InterPro"/>
</dbReference>
<evidence type="ECO:0000256" key="8">
    <source>
        <dbReference type="ARBA" id="ARBA00022824"/>
    </source>
</evidence>
<evidence type="ECO:0000256" key="10">
    <source>
        <dbReference type="ARBA" id="ARBA00023136"/>
    </source>
</evidence>